<evidence type="ECO:0000256" key="4">
    <source>
        <dbReference type="ARBA" id="ARBA00022801"/>
    </source>
</evidence>
<keyword evidence="2" id="KW-1003">Cell membrane</keyword>
<name>A0A1B7XAF2_9BACT</name>
<feature type="domain" description="Phosphatidic acid phosphatase type 2/haloperoxidase" evidence="8">
    <location>
        <begin position="63"/>
        <end position="186"/>
    </location>
</feature>
<dbReference type="AlphaFoldDB" id="A0A1B7XAF2"/>
<dbReference type="Pfam" id="PF01569">
    <property type="entry name" value="PAP2"/>
    <property type="match status" value="1"/>
</dbReference>
<evidence type="ECO:0000256" key="3">
    <source>
        <dbReference type="ARBA" id="ARBA00022692"/>
    </source>
</evidence>
<evidence type="ECO:0000256" key="2">
    <source>
        <dbReference type="ARBA" id="ARBA00022475"/>
    </source>
</evidence>
<dbReference type="InterPro" id="IPR000326">
    <property type="entry name" value="PAP2/HPO"/>
</dbReference>
<sequence>MAFPTPEWDLALFKLINMQWRNDVFDFLMPIFSDRMMVWVIAIPLLLITGIKTKKWRHLLIGLAIIGATVGANDIGTNIIKDSVGRVRPKDAIAQSYHYSYKKAEWLQRPANFIQTDDHGSSFISGHASNSAAAVVMAMLLWPKLRSFLWILPLLIGYSRVYLAKHYPLDVLGGWAFGICISLILWKVLLHRFYPSWDEPEKQISEQQS</sequence>
<dbReference type="PANTHER" id="PTHR14969:SF62">
    <property type="entry name" value="DECAPRENYLPHOSPHORYL-5-PHOSPHORIBOSE PHOSPHATASE RV3807C-RELATED"/>
    <property type="match status" value="1"/>
</dbReference>
<dbReference type="Proteomes" id="UP000091979">
    <property type="component" value="Unassembled WGS sequence"/>
</dbReference>
<keyword evidence="3 7" id="KW-0812">Transmembrane</keyword>
<dbReference type="PANTHER" id="PTHR14969">
    <property type="entry name" value="SPHINGOSINE-1-PHOSPHATE PHOSPHOHYDROLASE"/>
    <property type="match status" value="1"/>
</dbReference>
<evidence type="ECO:0000256" key="6">
    <source>
        <dbReference type="ARBA" id="ARBA00023136"/>
    </source>
</evidence>
<evidence type="ECO:0000313" key="10">
    <source>
        <dbReference type="Proteomes" id="UP000091979"/>
    </source>
</evidence>
<organism evidence="9 10">
    <name type="scientific">Halodesulfovibrio spirochaetisodalis</name>
    <dbReference type="NCBI Taxonomy" id="1560234"/>
    <lineage>
        <taxon>Bacteria</taxon>
        <taxon>Pseudomonadati</taxon>
        <taxon>Thermodesulfobacteriota</taxon>
        <taxon>Desulfovibrionia</taxon>
        <taxon>Desulfovibrionales</taxon>
        <taxon>Desulfovibrionaceae</taxon>
        <taxon>Halodesulfovibrio</taxon>
    </lineage>
</organism>
<dbReference type="Gene3D" id="1.20.144.10">
    <property type="entry name" value="Phosphatidic acid phosphatase type 2/haloperoxidase"/>
    <property type="match status" value="1"/>
</dbReference>
<keyword evidence="10" id="KW-1185">Reference proteome</keyword>
<dbReference type="SMART" id="SM00014">
    <property type="entry name" value="acidPPc"/>
    <property type="match status" value="1"/>
</dbReference>
<comment type="subcellular location">
    <subcellularLocation>
        <location evidence="1">Cell membrane</location>
        <topology evidence="1">Multi-pass membrane protein</topology>
    </subcellularLocation>
</comment>
<reference evidence="9 10" key="1">
    <citation type="submission" date="2015-01" db="EMBL/GenBank/DDBJ databases">
        <title>Desulfovibrio sp. JC271 draft genome sequence.</title>
        <authorList>
            <person name="Shivani Y."/>
            <person name="Subhash Y."/>
            <person name="Sasikala C."/>
            <person name="Ramana C.V."/>
        </authorList>
    </citation>
    <scope>NUCLEOTIDE SEQUENCE [LARGE SCALE GENOMIC DNA]</scope>
    <source>
        <strain evidence="9 10">JC271</strain>
    </source>
</reference>
<feature type="transmembrane region" description="Helical" evidence="7">
    <location>
        <begin position="171"/>
        <end position="190"/>
    </location>
</feature>
<dbReference type="OrthoDB" id="9801622at2"/>
<dbReference type="PATRIC" id="fig|1560234.3.peg.1756"/>
<evidence type="ECO:0000259" key="8">
    <source>
        <dbReference type="SMART" id="SM00014"/>
    </source>
</evidence>
<keyword evidence="4" id="KW-0378">Hydrolase</keyword>
<keyword evidence="5 7" id="KW-1133">Transmembrane helix</keyword>
<evidence type="ECO:0000256" key="7">
    <source>
        <dbReference type="SAM" id="Phobius"/>
    </source>
</evidence>
<keyword evidence="6 7" id="KW-0472">Membrane</keyword>
<dbReference type="EMBL" id="JXMS01000026">
    <property type="protein sequence ID" value="OBQ46361.1"/>
    <property type="molecule type" value="Genomic_DNA"/>
</dbReference>
<dbReference type="InterPro" id="IPR036938">
    <property type="entry name" value="PAP2/HPO_sf"/>
</dbReference>
<protein>
    <recommendedName>
        <fullName evidence="8">Phosphatidic acid phosphatase type 2/haloperoxidase domain-containing protein</fullName>
    </recommendedName>
</protein>
<dbReference type="GO" id="GO:0005886">
    <property type="term" value="C:plasma membrane"/>
    <property type="evidence" value="ECO:0007669"/>
    <property type="project" value="UniProtKB-SubCell"/>
</dbReference>
<dbReference type="STRING" id="1560234.SP90_13210"/>
<dbReference type="GO" id="GO:0016787">
    <property type="term" value="F:hydrolase activity"/>
    <property type="evidence" value="ECO:0007669"/>
    <property type="project" value="UniProtKB-KW"/>
</dbReference>
<gene>
    <name evidence="9" type="ORF">SP90_13210</name>
</gene>
<comment type="caution">
    <text evidence="9">The sequence shown here is derived from an EMBL/GenBank/DDBJ whole genome shotgun (WGS) entry which is preliminary data.</text>
</comment>
<feature type="transmembrane region" description="Helical" evidence="7">
    <location>
        <begin position="147"/>
        <end position="165"/>
    </location>
</feature>
<accession>A0A1B7XAF2</accession>
<evidence type="ECO:0000256" key="1">
    <source>
        <dbReference type="ARBA" id="ARBA00004651"/>
    </source>
</evidence>
<dbReference type="SUPFAM" id="SSF48317">
    <property type="entry name" value="Acid phosphatase/Vanadium-dependent haloperoxidase"/>
    <property type="match status" value="1"/>
</dbReference>
<dbReference type="RefSeq" id="WP_066857117.1">
    <property type="nucleotide sequence ID" value="NZ_JXMS01000026.1"/>
</dbReference>
<feature type="transmembrane region" description="Helical" evidence="7">
    <location>
        <begin position="27"/>
        <end position="48"/>
    </location>
</feature>
<evidence type="ECO:0000313" key="9">
    <source>
        <dbReference type="EMBL" id="OBQ46361.1"/>
    </source>
</evidence>
<evidence type="ECO:0000256" key="5">
    <source>
        <dbReference type="ARBA" id="ARBA00022989"/>
    </source>
</evidence>
<proteinExistence type="predicted"/>